<organism evidence="1">
    <name type="scientific">Aphanomyces astaci</name>
    <name type="common">Crayfish plague agent</name>
    <dbReference type="NCBI Taxonomy" id="112090"/>
    <lineage>
        <taxon>Eukaryota</taxon>
        <taxon>Sar</taxon>
        <taxon>Stramenopiles</taxon>
        <taxon>Oomycota</taxon>
        <taxon>Saprolegniomycetes</taxon>
        <taxon>Saprolegniales</taxon>
        <taxon>Verrucalvaceae</taxon>
        <taxon>Aphanomyces</taxon>
    </lineage>
</organism>
<reference evidence="1" key="1">
    <citation type="submission" date="2013-12" db="EMBL/GenBank/DDBJ databases">
        <title>The Genome Sequence of Aphanomyces astaci APO3.</title>
        <authorList>
            <consortium name="The Broad Institute Genomics Platform"/>
            <person name="Russ C."/>
            <person name="Tyler B."/>
            <person name="van West P."/>
            <person name="Dieguez-Uribeondo J."/>
            <person name="Young S.K."/>
            <person name="Zeng Q."/>
            <person name="Gargeya S."/>
            <person name="Fitzgerald M."/>
            <person name="Abouelleil A."/>
            <person name="Alvarado L."/>
            <person name="Chapman S.B."/>
            <person name="Gainer-Dewar J."/>
            <person name="Goldberg J."/>
            <person name="Griggs A."/>
            <person name="Gujja S."/>
            <person name="Hansen M."/>
            <person name="Howarth C."/>
            <person name="Imamovic A."/>
            <person name="Ireland A."/>
            <person name="Larimer J."/>
            <person name="McCowan C."/>
            <person name="Murphy C."/>
            <person name="Pearson M."/>
            <person name="Poon T.W."/>
            <person name="Priest M."/>
            <person name="Roberts A."/>
            <person name="Saif S."/>
            <person name="Shea T."/>
            <person name="Sykes S."/>
            <person name="Wortman J."/>
            <person name="Nusbaum C."/>
            <person name="Birren B."/>
        </authorList>
    </citation>
    <scope>NUCLEOTIDE SEQUENCE [LARGE SCALE GENOMIC DNA]</scope>
    <source>
        <strain evidence="1">APO3</strain>
    </source>
</reference>
<protein>
    <submittedName>
        <fullName evidence="1">Uncharacterized protein</fullName>
    </submittedName>
</protein>
<gene>
    <name evidence="1" type="ORF">H257_16178</name>
</gene>
<dbReference type="GeneID" id="20818174"/>
<accession>W4FLZ7</accession>
<dbReference type="VEuPathDB" id="FungiDB:H257_16178"/>
<sequence length="110" mass="12442">MVDKAVRLNSEHQLQLPSPASVGLTKQRIQTVDLSATDICTVYDEEKVYEEPRDHEYAYQRDNEIVAQELPSSLNGVLESRIRLPYHPKLFTTGSAPLFDVFASLPRLPS</sequence>
<dbReference type="AlphaFoldDB" id="W4FLZ7"/>
<evidence type="ECO:0000313" key="1">
    <source>
        <dbReference type="EMBL" id="ETV67713.1"/>
    </source>
</evidence>
<dbReference type="EMBL" id="KI913194">
    <property type="protein sequence ID" value="ETV67713.1"/>
    <property type="molecule type" value="Genomic_DNA"/>
</dbReference>
<dbReference type="RefSeq" id="XP_009842834.1">
    <property type="nucleotide sequence ID" value="XM_009844532.1"/>
</dbReference>
<proteinExistence type="predicted"/>
<name>W4FLZ7_APHAT</name>